<gene>
    <name evidence="1" type="ORF">DI536_04385</name>
</gene>
<organism evidence="1 2">
    <name type="scientific">Archangium gephyra</name>
    <dbReference type="NCBI Taxonomy" id="48"/>
    <lineage>
        <taxon>Bacteria</taxon>
        <taxon>Pseudomonadati</taxon>
        <taxon>Myxococcota</taxon>
        <taxon>Myxococcia</taxon>
        <taxon>Myxococcales</taxon>
        <taxon>Cystobacterineae</taxon>
        <taxon>Archangiaceae</taxon>
        <taxon>Archangium</taxon>
    </lineage>
</organism>
<protein>
    <submittedName>
        <fullName evidence="1">Uncharacterized protein</fullName>
    </submittedName>
</protein>
<evidence type="ECO:0000313" key="2">
    <source>
        <dbReference type="Proteomes" id="UP000249061"/>
    </source>
</evidence>
<reference evidence="1 2" key="1">
    <citation type="submission" date="2017-08" db="EMBL/GenBank/DDBJ databases">
        <title>Infants hospitalized years apart are colonized by the same room-sourced microbial strains.</title>
        <authorList>
            <person name="Brooks B."/>
            <person name="Olm M.R."/>
            <person name="Firek B.A."/>
            <person name="Baker R."/>
            <person name="Thomas B.C."/>
            <person name="Morowitz M.J."/>
            <person name="Banfield J.F."/>
        </authorList>
    </citation>
    <scope>NUCLEOTIDE SEQUENCE [LARGE SCALE GENOMIC DNA]</scope>
    <source>
        <strain evidence="1">S2_003_000_R2_14</strain>
    </source>
</reference>
<dbReference type="InterPro" id="IPR029032">
    <property type="entry name" value="AhpD-like"/>
</dbReference>
<dbReference type="Gene3D" id="1.20.1290.10">
    <property type="entry name" value="AhpD-like"/>
    <property type="match status" value="1"/>
</dbReference>
<evidence type="ECO:0000313" key="1">
    <source>
        <dbReference type="EMBL" id="PZR17558.1"/>
    </source>
</evidence>
<sequence length="103" mass="10910">MLADWRTAPVPPKTKAMLQYLELVATGSPTLDDARALKAAGVSRAEAEDALFVAMCFGQIVRIADALGWEVGDKASFDASATSLLKFGYLLPGHSKAPKRTSG</sequence>
<proteinExistence type="predicted"/>
<comment type="caution">
    <text evidence="1">The sequence shown here is derived from an EMBL/GenBank/DDBJ whole genome shotgun (WGS) entry which is preliminary data.</text>
</comment>
<accession>A0A2W5V7Y7</accession>
<dbReference type="EMBL" id="QFQP01000002">
    <property type="protein sequence ID" value="PZR17558.1"/>
    <property type="molecule type" value="Genomic_DNA"/>
</dbReference>
<dbReference type="SUPFAM" id="SSF69118">
    <property type="entry name" value="AhpD-like"/>
    <property type="match status" value="1"/>
</dbReference>
<name>A0A2W5V7Y7_9BACT</name>
<dbReference type="AlphaFoldDB" id="A0A2W5V7Y7"/>
<dbReference type="Proteomes" id="UP000249061">
    <property type="component" value="Unassembled WGS sequence"/>
</dbReference>